<dbReference type="EMBL" id="MFKV01000005">
    <property type="protein sequence ID" value="OGG50958.1"/>
    <property type="molecule type" value="Genomic_DNA"/>
</dbReference>
<evidence type="ECO:0000256" key="1">
    <source>
        <dbReference type="SAM" id="MobiDB-lite"/>
    </source>
</evidence>
<feature type="region of interest" description="Disordered" evidence="1">
    <location>
        <begin position="474"/>
        <end position="508"/>
    </location>
</feature>
<gene>
    <name evidence="2" type="ORF">A2763_02915</name>
</gene>
<sequence>MSKIFWYFPSTGHGENHGFQDPLLQYFQGDHENYIAREAIQNAVDARLDYDKPVSVVFEKTAILNSSFPGYSELLDKLHRCLVFVKGQDKAEPFFKSAIALLKGKNLPVLKISDFNTRGLSGSDDDVDGNWHRLVRAAGTSSLKGAGGGSFGIGKGAPIVASALRTVFYSSINDKDELVFQGKARLVSHHDDERDVRQGIGFYGVEGYKALRNDALVPDFFKRSERGTDIYVMGYKTGADWKGKLIKSVLHNFWLAIYNGDLEVSIRDGSELTITKSNLRKYLDDYDAEDAKFYFEAVTNWTKDFHVELKHLGKVSLYVRKQDNYPSRVMMARKPRMLVAEKQYRSLREPYAAVFICDNDKGNALLRDLEPPAHDKWNRDLADNGKIIMRELDEFIKEKLKSMGEDITSEPQDIPGLARYLPDNEEREYLSLTEAEAVDPTELNTDEETGHEIGAEKELASADIETIVRKGIVTTKENKPVGPTPPVGPGNGPSGRATGPEEGTKEGARIKTSAISFRSFVQKGKAGFEYHLAITGREDCEGAIRLVAVGDEGSYPVELKSVAEEKSGTSYDTSESMIKGLSIENGKTLKLIVLLASPKKYALAIENYEG</sequence>
<protein>
    <submittedName>
        <fullName evidence="2">Uncharacterized protein</fullName>
    </submittedName>
</protein>
<dbReference type="AlphaFoldDB" id="A0A1F6CP80"/>
<proteinExistence type="predicted"/>
<evidence type="ECO:0000313" key="3">
    <source>
        <dbReference type="Proteomes" id="UP000178370"/>
    </source>
</evidence>
<reference evidence="2 3" key="1">
    <citation type="journal article" date="2016" name="Nat. Commun.">
        <title>Thousands of microbial genomes shed light on interconnected biogeochemical processes in an aquifer system.</title>
        <authorList>
            <person name="Anantharaman K."/>
            <person name="Brown C.T."/>
            <person name="Hug L.A."/>
            <person name="Sharon I."/>
            <person name="Castelle C.J."/>
            <person name="Probst A.J."/>
            <person name="Thomas B.C."/>
            <person name="Singh A."/>
            <person name="Wilkins M.J."/>
            <person name="Karaoz U."/>
            <person name="Brodie E.L."/>
            <person name="Williams K.H."/>
            <person name="Hubbard S.S."/>
            <person name="Banfield J.F."/>
        </authorList>
    </citation>
    <scope>NUCLEOTIDE SEQUENCE [LARGE SCALE GENOMIC DNA]</scope>
</reference>
<accession>A0A1F6CP80</accession>
<dbReference type="Proteomes" id="UP000178370">
    <property type="component" value="Unassembled WGS sequence"/>
</dbReference>
<organism evidence="2 3">
    <name type="scientific">Candidatus Kaiserbacteria bacterium RIFCSPHIGHO2_01_FULL_54_36</name>
    <dbReference type="NCBI Taxonomy" id="1798482"/>
    <lineage>
        <taxon>Bacteria</taxon>
        <taxon>Candidatus Kaiseribacteriota</taxon>
    </lineage>
</organism>
<evidence type="ECO:0000313" key="2">
    <source>
        <dbReference type="EMBL" id="OGG50958.1"/>
    </source>
</evidence>
<dbReference type="STRING" id="1798482.A2763_02915"/>
<name>A0A1F6CP80_9BACT</name>
<comment type="caution">
    <text evidence="2">The sequence shown here is derived from an EMBL/GenBank/DDBJ whole genome shotgun (WGS) entry which is preliminary data.</text>
</comment>